<keyword evidence="3" id="KW-1185">Reference proteome</keyword>
<dbReference type="AlphaFoldDB" id="A0AAV9SEQ1"/>
<accession>A0AAV9SEQ1</accession>
<dbReference type="Proteomes" id="UP001311232">
    <property type="component" value="Unassembled WGS sequence"/>
</dbReference>
<feature type="non-terminal residue" evidence="2">
    <location>
        <position position="1"/>
    </location>
</feature>
<comment type="caution">
    <text evidence="2">The sequence shown here is derived from an EMBL/GenBank/DDBJ whole genome shotgun (WGS) entry which is preliminary data.</text>
</comment>
<feature type="region of interest" description="Disordered" evidence="1">
    <location>
        <begin position="1"/>
        <end position="23"/>
    </location>
</feature>
<evidence type="ECO:0000313" key="2">
    <source>
        <dbReference type="EMBL" id="KAK5619821.1"/>
    </source>
</evidence>
<dbReference type="EMBL" id="JAHHUM010000442">
    <property type="protein sequence ID" value="KAK5619821.1"/>
    <property type="molecule type" value="Genomic_DNA"/>
</dbReference>
<sequence>RHKSQTHAEPEHPGLSLLLSTNDPLRHHDDLHTVFPGALEQQTLGAQETRLSYKLIY</sequence>
<gene>
    <name evidence="2" type="ORF">CRENBAI_006841</name>
</gene>
<evidence type="ECO:0000256" key="1">
    <source>
        <dbReference type="SAM" id="MobiDB-lite"/>
    </source>
</evidence>
<organism evidence="2 3">
    <name type="scientific">Crenichthys baileyi</name>
    <name type="common">White River springfish</name>
    <dbReference type="NCBI Taxonomy" id="28760"/>
    <lineage>
        <taxon>Eukaryota</taxon>
        <taxon>Metazoa</taxon>
        <taxon>Chordata</taxon>
        <taxon>Craniata</taxon>
        <taxon>Vertebrata</taxon>
        <taxon>Euteleostomi</taxon>
        <taxon>Actinopterygii</taxon>
        <taxon>Neopterygii</taxon>
        <taxon>Teleostei</taxon>
        <taxon>Neoteleostei</taxon>
        <taxon>Acanthomorphata</taxon>
        <taxon>Ovalentaria</taxon>
        <taxon>Atherinomorphae</taxon>
        <taxon>Cyprinodontiformes</taxon>
        <taxon>Goodeidae</taxon>
        <taxon>Crenichthys</taxon>
    </lineage>
</organism>
<protein>
    <submittedName>
        <fullName evidence="2">Uncharacterized protein</fullName>
    </submittedName>
</protein>
<feature type="compositionally biased region" description="Basic and acidic residues" evidence="1">
    <location>
        <begin position="1"/>
        <end position="12"/>
    </location>
</feature>
<proteinExistence type="predicted"/>
<reference evidence="2 3" key="1">
    <citation type="submission" date="2021-06" db="EMBL/GenBank/DDBJ databases">
        <authorList>
            <person name="Palmer J.M."/>
        </authorList>
    </citation>
    <scope>NUCLEOTIDE SEQUENCE [LARGE SCALE GENOMIC DNA]</scope>
    <source>
        <strain evidence="2 3">MEX-2019</strain>
        <tissue evidence="2">Muscle</tissue>
    </source>
</reference>
<name>A0AAV9SEQ1_9TELE</name>
<evidence type="ECO:0000313" key="3">
    <source>
        <dbReference type="Proteomes" id="UP001311232"/>
    </source>
</evidence>